<evidence type="ECO:0000256" key="17">
    <source>
        <dbReference type="ARBA" id="ARBA00022968"/>
    </source>
</evidence>
<evidence type="ECO:0000256" key="4">
    <source>
        <dbReference type="ARBA" id="ARBA00007090"/>
    </source>
</evidence>
<evidence type="ECO:0000256" key="8">
    <source>
        <dbReference type="ARBA" id="ARBA00022475"/>
    </source>
</evidence>
<dbReference type="GO" id="GO:0006508">
    <property type="term" value="P:proteolysis"/>
    <property type="evidence" value="ECO:0007669"/>
    <property type="project" value="UniProtKB-KW"/>
</dbReference>
<dbReference type="SUPFAM" id="SSF56601">
    <property type="entry name" value="beta-lactamase/transpeptidase-like"/>
    <property type="match status" value="1"/>
</dbReference>
<keyword evidence="16" id="KW-0133">Cell shape</keyword>
<dbReference type="FunFam" id="1.10.3810.10:FF:000003">
    <property type="entry name" value="Penicillin-binding protein 1a"/>
    <property type="match status" value="1"/>
</dbReference>
<evidence type="ECO:0000256" key="21">
    <source>
        <dbReference type="ARBA" id="ARBA00023251"/>
    </source>
</evidence>
<keyword evidence="10" id="KW-0121">Carboxypeptidase</keyword>
<dbReference type="OrthoDB" id="9766909at2"/>
<accession>A0A368HET9</accession>
<comment type="catalytic activity">
    <reaction evidence="24">
        <text>Preferential cleavage: (Ac)2-L-Lys-D-Ala-|-D-Ala. Also transpeptidation of peptidyl-alanyl moieties that are N-acyl substituents of D-alanine.</text>
        <dbReference type="EC" id="3.4.16.4"/>
    </reaction>
</comment>
<dbReference type="PANTHER" id="PTHR32282">
    <property type="entry name" value="BINDING PROTEIN TRANSPEPTIDASE, PUTATIVE-RELATED"/>
    <property type="match status" value="1"/>
</dbReference>
<feature type="domain" description="Penicillin-binding protein transpeptidase" evidence="29">
    <location>
        <begin position="442"/>
        <end position="704"/>
    </location>
</feature>
<keyword evidence="21" id="KW-0046">Antibiotic resistance</keyword>
<evidence type="ECO:0000313" key="32">
    <source>
        <dbReference type="EMBL" id="RCN56955.1"/>
    </source>
</evidence>
<evidence type="ECO:0000256" key="19">
    <source>
        <dbReference type="ARBA" id="ARBA00022989"/>
    </source>
</evidence>
<evidence type="ECO:0000256" key="24">
    <source>
        <dbReference type="ARBA" id="ARBA00034000"/>
    </source>
</evidence>
<dbReference type="InterPro" id="IPR023346">
    <property type="entry name" value="Lysozyme-like_dom_sf"/>
</dbReference>
<dbReference type="Gene3D" id="2.40.50.140">
    <property type="entry name" value="Nucleic acid-binding proteins"/>
    <property type="match status" value="1"/>
</dbReference>
<evidence type="ECO:0000256" key="20">
    <source>
        <dbReference type="ARBA" id="ARBA00023136"/>
    </source>
</evidence>
<dbReference type="GO" id="GO:0008955">
    <property type="term" value="F:peptidoglycan glycosyltransferase activity"/>
    <property type="evidence" value="ECO:0007669"/>
    <property type="project" value="UniProtKB-EC"/>
</dbReference>
<evidence type="ECO:0000256" key="10">
    <source>
        <dbReference type="ARBA" id="ARBA00022645"/>
    </source>
</evidence>
<dbReference type="RefSeq" id="WP_114283329.1">
    <property type="nucleotide sequence ID" value="NZ_PSYR01000002.1"/>
</dbReference>
<dbReference type="InterPro" id="IPR012338">
    <property type="entry name" value="Beta-lactam/transpept-like"/>
</dbReference>
<dbReference type="SUPFAM" id="SSF53955">
    <property type="entry name" value="Lysozyme-like"/>
    <property type="match status" value="1"/>
</dbReference>
<dbReference type="UniPathway" id="UPA00219"/>
<dbReference type="GO" id="GO:0008360">
    <property type="term" value="P:regulation of cell shape"/>
    <property type="evidence" value="ECO:0007669"/>
    <property type="project" value="UniProtKB-KW"/>
</dbReference>
<evidence type="ECO:0000256" key="25">
    <source>
        <dbReference type="ARBA" id="ARBA00044770"/>
    </source>
</evidence>
<dbReference type="GO" id="GO:0030288">
    <property type="term" value="C:outer membrane-bounded periplasmic space"/>
    <property type="evidence" value="ECO:0007669"/>
    <property type="project" value="TreeGrafter"/>
</dbReference>
<proteinExistence type="inferred from homology"/>
<sequence>MAPSSTSGAPLKRRLGFRLLLVFFGLFAAGVLAATVTAIVLAPTLPPVHNILRKHLKAPLQVLARHGQLIAEFGNEERMPVTLKQVPPALIQAVLAAEDRSFYTNPGIDLLGIARAAWVDIVTGRKAQGASTITMQVARNYFLSPHKTFTRKIKEVLLSFKIARELTKNQILTLYLNKIFLGNHAYGFEAAAHVYYGKPLKALDLAQLAMLAGLPQAPSLDNPIDHPHNARARRHYVLTRMLALGDITKAQYAQADAAPIATRAHTIHYHVDAPYVAEMVREYMIKHFGKKKTYDGGYRVYTTIGAREQEAADQAVEDGLLAYNIRHGYYGPTAVVPVTATTSRHRLRRDLRHYTTVGGLVPAIVTAVGYHSVTAYDLDRRTVHIGWQGLSWAARFITVNAEGYAPQQASDILKVGDVIYVHHVGPGVWALSQIPRPYAALVSLRPHDGSIAALVGGFDFYYDNFNNATQAYRQPGSSFKPFVYSAAIAKGYTAASLFSGAPIVALSGAHGELWRPHNYSDHFRGLTRMRVGLAQSINLVSIRVLRAVGIRYAVHYAERFGFKASALPHSLSLVLGSATLTPLEMARGYTVFANGGFRVRPYFIRKIVDERGKTIWRAKPLVVPPPPGASVAIHGTPHFAVQAISPQNAFIMTSMMQSVIRSGTGQLALSLKRIDIAGKTGTSNHERNAWFSGFSPYLETTVWVGFPVPKSLGHYEVGAHAALPIWVQYMGAALAGRPDTPFARPRGIVTAIINRHTGLPCSKTNPAAMREYFIKGTVPKKGGQRGVPGPAQSVRSSGLF</sequence>
<evidence type="ECO:0000256" key="11">
    <source>
        <dbReference type="ARBA" id="ARBA00022670"/>
    </source>
</evidence>
<keyword evidence="18" id="KW-0573">Peptidoglycan synthesis</keyword>
<evidence type="ECO:0000256" key="1">
    <source>
        <dbReference type="ARBA" id="ARBA00002624"/>
    </source>
</evidence>
<evidence type="ECO:0000256" key="15">
    <source>
        <dbReference type="ARBA" id="ARBA00022801"/>
    </source>
</evidence>
<dbReference type="EMBL" id="PSYR01000002">
    <property type="protein sequence ID" value="RCN56955.1"/>
    <property type="molecule type" value="Genomic_DNA"/>
</dbReference>
<comment type="function">
    <text evidence="1">Cell wall formation. Synthesis of cross-linked peptidoglycan from the lipid intermediates. The enzyme has a penicillin-insensitive transglycosylase N-terminal domain (formation of linear glycan strands) and a penicillin-sensitive transpeptidase C-terminal domain (cross-linking of the peptide subunits).</text>
</comment>
<evidence type="ECO:0000256" key="18">
    <source>
        <dbReference type="ARBA" id="ARBA00022984"/>
    </source>
</evidence>
<evidence type="ECO:0000256" key="5">
    <source>
        <dbReference type="ARBA" id="ARBA00007739"/>
    </source>
</evidence>
<comment type="similarity">
    <text evidence="4">In the C-terminal section; belongs to the transpeptidase family.</text>
</comment>
<feature type="domain" description="Penicillin-binding protein OB-like" evidence="31">
    <location>
        <begin position="329"/>
        <end position="436"/>
    </location>
</feature>
<dbReference type="InterPro" id="IPR050396">
    <property type="entry name" value="Glycosyltr_51/Transpeptidase"/>
</dbReference>
<dbReference type="InterPro" id="IPR012340">
    <property type="entry name" value="NA-bd_OB-fold"/>
</dbReference>
<evidence type="ECO:0000256" key="27">
    <source>
        <dbReference type="ARBA" id="ARBA00060592"/>
    </source>
</evidence>
<keyword evidence="17" id="KW-0735">Signal-anchor</keyword>
<feature type="domain" description="Glycosyl transferase family 51" evidence="30">
    <location>
        <begin position="67"/>
        <end position="241"/>
    </location>
</feature>
<comment type="caution">
    <text evidence="32">The sequence shown here is derived from an EMBL/GenBank/DDBJ whole genome shotgun (WGS) entry which is preliminary data.</text>
</comment>
<evidence type="ECO:0000256" key="14">
    <source>
        <dbReference type="ARBA" id="ARBA00022692"/>
    </source>
</evidence>
<feature type="region of interest" description="Disordered" evidence="28">
    <location>
        <begin position="779"/>
        <end position="800"/>
    </location>
</feature>
<keyword evidence="23" id="KW-0961">Cell wall biogenesis/degradation</keyword>
<gene>
    <name evidence="32" type="ORF">C4900_14580</name>
</gene>
<evidence type="ECO:0000256" key="12">
    <source>
        <dbReference type="ARBA" id="ARBA00022676"/>
    </source>
</evidence>
<dbReference type="Gene3D" id="3.40.710.10">
    <property type="entry name" value="DD-peptidase/beta-lactamase superfamily"/>
    <property type="match status" value="2"/>
</dbReference>
<evidence type="ECO:0000256" key="13">
    <source>
        <dbReference type="ARBA" id="ARBA00022679"/>
    </source>
</evidence>
<evidence type="ECO:0000259" key="29">
    <source>
        <dbReference type="Pfam" id="PF00905"/>
    </source>
</evidence>
<dbReference type="GO" id="GO:0071555">
    <property type="term" value="P:cell wall organization"/>
    <property type="evidence" value="ECO:0007669"/>
    <property type="project" value="UniProtKB-KW"/>
</dbReference>
<dbReference type="Pfam" id="PF17092">
    <property type="entry name" value="PCB_OB"/>
    <property type="match status" value="1"/>
</dbReference>
<keyword evidence="11" id="KW-0645">Protease</keyword>
<evidence type="ECO:0000259" key="30">
    <source>
        <dbReference type="Pfam" id="PF00912"/>
    </source>
</evidence>
<keyword evidence="9" id="KW-0997">Cell inner membrane</keyword>
<dbReference type="GO" id="GO:0046677">
    <property type="term" value="P:response to antibiotic"/>
    <property type="evidence" value="ECO:0007669"/>
    <property type="project" value="UniProtKB-KW"/>
</dbReference>
<dbReference type="InterPro" id="IPR031376">
    <property type="entry name" value="PCB_OB"/>
</dbReference>
<comment type="similarity">
    <text evidence="5">In the N-terminal section; belongs to the glycosyltransferase 51 family.</text>
</comment>
<comment type="pathway">
    <text evidence="3">Cell wall biogenesis; peptidoglycan biosynthesis.</text>
</comment>
<dbReference type="GO" id="GO:0009002">
    <property type="term" value="F:serine-type D-Ala-D-Ala carboxypeptidase activity"/>
    <property type="evidence" value="ECO:0007669"/>
    <property type="project" value="UniProtKB-EC"/>
</dbReference>
<reference evidence="32 33" key="1">
    <citation type="submission" date="2018-02" db="EMBL/GenBank/DDBJ databases">
        <title>Insights into the biology of acidophilic members of the Acidiferrobacteraceae family derived from comparative genomic analyses.</title>
        <authorList>
            <person name="Issotta F."/>
            <person name="Thyssen C."/>
            <person name="Mena C."/>
            <person name="Moya A."/>
            <person name="Bellenberg S."/>
            <person name="Sproer C."/>
            <person name="Covarrubias P.C."/>
            <person name="Sand W."/>
            <person name="Quatrini R."/>
            <person name="Vera M."/>
        </authorList>
    </citation>
    <scope>NUCLEOTIDE SEQUENCE [LARGE SCALE GENOMIC DNA]</scope>
    <source>
        <strain evidence="33">m-1</strain>
    </source>
</reference>
<dbReference type="Gene3D" id="1.10.3810.10">
    <property type="entry name" value="Biosynthetic peptidoglycan transglycosylase-like"/>
    <property type="match status" value="1"/>
</dbReference>
<evidence type="ECO:0000256" key="28">
    <source>
        <dbReference type="SAM" id="MobiDB-lite"/>
    </source>
</evidence>
<dbReference type="Pfam" id="PF00912">
    <property type="entry name" value="Transgly"/>
    <property type="match status" value="1"/>
</dbReference>
<evidence type="ECO:0000256" key="7">
    <source>
        <dbReference type="ARBA" id="ARBA00018638"/>
    </source>
</evidence>
<keyword evidence="13" id="KW-0808">Transferase</keyword>
<comment type="subcellular location">
    <subcellularLocation>
        <location evidence="2">Cell inner membrane</location>
        <topology evidence="2">Single-pass type II membrane protein</topology>
    </subcellularLocation>
</comment>
<keyword evidence="20" id="KW-0472">Membrane</keyword>
<keyword evidence="15" id="KW-0378">Hydrolase</keyword>
<comment type="catalytic activity">
    <reaction evidence="26">
        <text>[GlcNAc-(1-&gt;4)-Mur2Ac(oyl-L-Ala-gamma-D-Glu-L-Lys-D-Ala-D-Ala)](n)-di-trans,octa-cis-undecaprenyl diphosphate + beta-D-GlcNAc-(1-&gt;4)-Mur2Ac(oyl-L-Ala-gamma-D-Glu-L-Lys-D-Ala-D-Ala)-di-trans,octa-cis-undecaprenyl diphosphate = [GlcNAc-(1-&gt;4)-Mur2Ac(oyl-L-Ala-gamma-D-Glu-L-Lys-D-Ala-D-Ala)](n+1)-di-trans,octa-cis-undecaprenyl diphosphate + di-trans,octa-cis-undecaprenyl diphosphate + H(+)</text>
        <dbReference type="Rhea" id="RHEA:23708"/>
        <dbReference type="Rhea" id="RHEA-COMP:9602"/>
        <dbReference type="Rhea" id="RHEA-COMP:9603"/>
        <dbReference type="ChEBI" id="CHEBI:15378"/>
        <dbReference type="ChEBI" id="CHEBI:58405"/>
        <dbReference type="ChEBI" id="CHEBI:60033"/>
        <dbReference type="ChEBI" id="CHEBI:78435"/>
        <dbReference type="EC" id="2.4.99.28"/>
    </reaction>
</comment>
<dbReference type="InterPro" id="IPR036950">
    <property type="entry name" value="PBP_transglycosylase"/>
</dbReference>
<dbReference type="GO" id="GO:0008658">
    <property type="term" value="F:penicillin binding"/>
    <property type="evidence" value="ECO:0007669"/>
    <property type="project" value="InterPro"/>
</dbReference>
<organism evidence="32 33">
    <name type="scientific">Acidiferrobacter thiooxydans</name>
    <dbReference type="NCBI Taxonomy" id="163359"/>
    <lineage>
        <taxon>Bacteria</taxon>
        <taxon>Pseudomonadati</taxon>
        <taxon>Pseudomonadota</taxon>
        <taxon>Gammaproteobacteria</taxon>
        <taxon>Acidiferrobacterales</taxon>
        <taxon>Acidiferrobacteraceae</taxon>
        <taxon>Acidiferrobacter</taxon>
    </lineage>
</organism>
<keyword evidence="22" id="KW-0511">Multifunctional enzyme</keyword>
<dbReference type="EC" id="2.4.99.28" evidence="25"/>
<dbReference type="GO" id="GO:0005886">
    <property type="term" value="C:plasma membrane"/>
    <property type="evidence" value="ECO:0007669"/>
    <property type="project" value="UniProtKB-SubCell"/>
</dbReference>
<dbReference type="GO" id="GO:0009252">
    <property type="term" value="P:peptidoglycan biosynthetic process"/>
    <property type="evidence" value="ECO:0007669"/>
    <property type="project" value="UniProtKB-UniPathway"/>
</dbReference>
<dbReference type="Proteomes" id="UP000253250">
    <property type="component" value="Unassembled WGS sequence"/>
</dbReference>
<evidence type="ECO:0000256" key="23">
    <source>
        <dbReference type="ARBA" id="ARBA00023316"/>
    </source>
</evidence>
<evidence type="ECO:0000256" key="6">
    <source>
        <dbReference type="ARBA" id="ARBA00012448"/>
    </source>
</evidence>
<dbReference type="InterPro" id="IPR001264">
    <property type="entry name" value="Glyco_trans_51"/>
</dbReference>
<keyword evidence="33" id="KW-1185">Reference proteome</keyword>
<dbReference type="PANTHER" id="PTHR32282:SF27">
    <property type="entry name" value="PENICILLIN-BINDING PROTEIN 1A"/>
    <property type="match status" value="1"/>
</dbReference>
<dbReference type="InterPro" id="IPR001460">
    <property type="entry name" value="PCN-bd_Tpept"/>
</dbReference>
<protein>
    <recommendedName>
        <fullName evidence="7">Penicillin-binding protein 1A</fullName>
        <ecNumber evidence="25">2.4.99.28</ecNumber>
        <ecNumber evidence="6">3.4.16.4</ecNumber>
    </recommendedName>
</protein>
<keyword evidence="19" id="KW-1133">Transmembrane helix</keyword>
<dbReference type="AlphaFoldDB" id="A0A368HET9"/>
<evidence type="ECO:0000256" key="22">
    <source>
        <dbReference type="ARBA" id="ARBA00023268"/>
    </source>
</evidence>
<name>A0A368HET9_9GAMM</name>
<evidence type="ECO:0000256" key="26">
    <source>
        <dbReference type="ARBA" id="ARBA00049902"/>
    </source>
</evidence>
<dbReference type="EC" id="3.4.16.4" evidence="6"/>
<keyword evidence="12" id="KW-0328">Glycosyltransferase</keyword>
<evidence type="ECO:0000256" key="3">
    <source>
        <dbReference type="ARBA" id="ARBA00004752"/>
    </source>
</evidence>
<keyword evidence="14" id="KW-0812">Transmembrane</keyword>
<evidence type="ECO:0000313" key="33">
    <source>
        <dbReference type="Proteomes" id="UP000253250"/>
    </source>
</evidence>
<evidence type="ECO:0000256" key="16">
    <source>
        <dbReference type="ARBA" id="ARBA00022960"/>
    </source>
</evidence>
<evidence type="ECO:0000256" key="9">
    <source>
        <dbReference type="ARBA" id="ARBA00022519"/>
    </source>
</evidence>
<comment type="pathway">
    <text evidence="27">Glycan biosynthesis.</text>
</comment>
<keyword evidence="8" id="KW-1003">Cell membrane</keyword>
<dbReference type="Pfam" id="PF00905">
    <property type="entry name" value="Transpeptidase"/>
    <property type="match status" value="1"/>
</dbReference>
<dbReference type="NCBIfam" id="TIGR02074">
    <property type="entry name" value="PBP_1a_fam"/>
    <property type="match status" value="1"/>
</dbReference>
<evidence type="ECO:0000256" key="2">
    <source>
        <dbReference type="ARBA" id="ARBA00004249"/>
    </source>
</evidence>
<evidence type="ECO:0000259" key="31">
    <source>
        <dbReference type="Pfam" id="PF17092"/>
    </source>
</evidence>